<keyword evidence="2" id="KW-0472">Membrane</keyword>
<keyword evidence="4" id="KW-1185">Reference proteome</keyword>
<organism evidence="3 4">
    <name type="scientific">Potamilus streckersoni</name>
    <dbReference type="NCBI Taxonomy" id="2493646"/>
    <lineage>
        <taxon>Eukaryota</taxon>
        <taxon>Metazoa</taxon>
        <taxon>Spiralia</taxon>
        <taxon>Lophotrochozoa</taxon>
        <taxon>Mollusca</taxon>
        <taxon>Bivalvia</taxon>
        <taxon>Autobranchia</taxon>
        <taxon>Heteroconchia</taxon>
        <taxon>Palaeoheterodonta</taxon>
        <taxon>Unionida</taxon>
        <taxon>Unionoidea</taxon>
        <taxon>Unionidae</taxon>
        <taxon>Ambleminae</taxon>
        <taxon>Lampsilini</taxon>
        <taxon>Potamilus</taxon>
    </lineage>
</organism>
<proteinExistence type="predicted"/>
<feature type="compositionally biased region" description="Acidic residues" evidence="1">
    <location>
        <begin position="39"/>
        <end position="52"/>
    </location>
</feature>
<evidence type="ECO:0000256" key="2">
    <source>
        <dbReference type="SAM" id="Phobius"/>
    </source>
</evidence>
<reference evidence="3" key="1">
    <citation type="journal article" date="2021" name="Genome Biol. Evol.">
        <title>A High-Quality Reference Genome for a Parasitic Bivalve with Doubly Uniparental Inheritance (Bivalvia: Unionida).</title>
        <authorList>
            <person name="Smith C.H."/>
        </authorList>
    </citation>
    <scope>NUCLEOTIDE SEQUENCE</scope>
    <source>
        <strain evidence="3">CHS0354</strain>
    </source>
</reference>
<feature type="compositionally biased region" description="Basic and acidic residues" evidence="1">
    <location>
        <begin position="783"/>
        <end position="835"/>
    </location>
</feature>
<dbReference type="AlphaFoldDB" id="A0AAE0VXK4"/>
<name>A0AAE0VXK4_9BIVA</name>
<dbReference type="Proteomes" id="UP001195483">
    <property type="component" value="Unassembled WGS sequence"/>
</dbReference>
<reference evidence="3" key="3">
    <citation type="submission" date="2023-05" db="EMBL/GenBank/DDBJ databases">
        <authorList>
            <person name="Smith C.H."/>
        </authorList>
    </citation>
    <scope>NUCLEOTIDE SEQUENCE</scope>
    <source>
        <strain evidence="3">CHS0354</strain>
        <tissue evidence="3">Mantle</tissue>
    </source>
</reference>
<accession>A0AAE0VXK4</accession>
<feature type="region of interest" description="Disordered" evidence="1">
    <location>
        <begin position="528"/>
        <end position="570"/>
    </location>
</feature>
<dbReference type="EMBL" id="JAEAOA010000884">
    <property type="protein sequence ID" value="KAK3593806.1"/>
    <property type="molecule type" value="Genomic_DNA"/>
</dbReference>
<sequence>MSDTYSDSDDSSLTDWSLVDKHECLDESDSLSIASSIEILDDDEEEEEEDKEETATPIQGISPIRVGPIFVLRLSSRESVKRYRKSEVDATPMTSSITKSAASIEICSLSSSDFRELQQNPTTMINETASPTTRSSSLEYIRGDNSFHADDPYEFEEILTSTDGTNEGQDGRETVDPVETAAIESVGSKDERQKNLPDFQALIPKIVSKTGDEVMSLTMMTLETEFKMGSPSEIKTESDMESATVMDMEPRIKAENLILTKDITEAQREIRTECVNKTKIEQQTEAKNKTTNIHISLNMLREITKMWSWLLGYLSDNLAELTLGMLTFFLAFTVGISIGFLVAIEQLKVKEEYKIRASLIHNDLPKSYEETGKDKLIAIPPSDIQLHSDSKAIPELELQKEVKPDSLLQSKYDCLLADRPSPILVKELSSPETEFCFLPNDRVKCQSSHLEMKNTKSEPFVQDLVQTDELKNPDVFLDTDLTELDTFDNYDKMVVDFPKSQIAAVKEYNEKNETNNVHGSDENINVIVEVDDDDNGVDTEVDEDNIEDSTDLSEDEEDNHEDNYNFDDYVDEIYVDEDDYVEEYDSTYDYKPNPRKAHIDPKGDSFEDQQTERKLHNDHKSGFDPLDSYNPDSKDAKLKSETGGRQEEESLRYDKRVNSEGPSGKRENKWMDTMLDMWNKTRASVTNVTKQIQETWQQVKNLSVDLWGKNQPYVEKLQQKFGDTVEKASQSLQKKFQKATQKIQKVTRKWFGIKDNDAHVAKGDSFEKEDEIHLGPVKTTRRPFKEEVKKDGGPNTTKQEKKGDQTDQPPHETAHAKKPKPDRNHFEKMEKDLPQHKHYTKFNKDHASYGDSQKGRRHDTAQEHCGGHSKHVENKFKRACKKNVHMLFREVNNVNRIYLSTSMNLNAGNQIFESFTKFKDQFGLEVLTDEIRIWFKCQSDFWEILGAWFYGDQNHDSLQRIRDEKCIQYLKCWQIEELDPSYFIAQKCQMRNFRRRMKKLLKDPCADYQSGEYGRAVNPKWVSKPIDKPQMPHSMKDGNYSGNKREKKRTDLHRVRNLQRKKVNKDPSDSMYDEKKNLNVGDWYLQLASKREYLRTKADNWYLRRLERTNENLEAEHNVKQKSDWLFERAAEREILRAVDEYIKNLDE</sequence>
<evidence type="ECO:0000256" key="1">
    <source>
        <dbReference type="SAM" id="MobiDB-lite"/>
    </source>
</evidence>
<feature type="region of interest" description="Disordered" evidence="1">
    <location>
        <begin position="1024"/>
        <end position="1045"/>
    </location>
</feature>
<feature type="region of interest" description="Disordered" evidence="1">
    <location>
        <begin position="38"/>
        <end position="58"/>
    </location>
</feature>
<feature type="compositionally biased region" description="Acidic residues" evidence="1">
    <location>
        <begin position="529"/>
        <end position="570"/>
    </location>
</feature>
<gene>
    <name evidence="3" type="ORF">CHS0354_014349</name>
</gene>
<feature type="region of interest" description="Disordered" evidence="1">
    <location>
        <begin position="585"/>
        <end position="668"/>
    </location>
</feature>
<reference evidence="3" key="2">
    <citation type="journal article" date="2021" name="Genome Biol. Evol.">
        <title>Developing a high-quality reference genome for a parasitic bivalve with doubly uniparental inheritance (Bivalvia: Unionida).</title>
        <authorList>
            <person name="Smith C.H."/>
        </authorList>
    </citation>
    <scope>NUCLEOTIDE SEQUENCE</scope>
    <source>
        <strain evidence="3">CHS0354</strain>
        <tissue evidence="3">Mantle</tissue>
    </source>
</reference>
<feature type="transmembrane region" description="Helical" evidence="2">
    <location>
        <begin position="323"/>
        <end position="344"/>
    </location>
</feature>
<keyword evidence="2" id="KW-0812">Transmembrane</keyword>
<evidence type="ECO:0000313" key="3">
    <source>
        <dbReference type="EMBL" id="KAK3593806.1"/>
    </source>
</evidence>
<keyword evidence="2" id="KW-1133">Transmembrane helix</keyword>
<evidence type="ECO:0000313" key="4">
    <source>
        <dbReference type="Proteomes" id="UP001195483"/>
    </source>
</evidence>
<feature type="compositionally biased region" description="Basic and acidic residues" evidence="1">
    <location>
        <begin position="632"/>
        <end position="668"/>
    </location>
</feature>
<feature type="compositionally biased region" description="Basic and acidic residues" evidence="1">
    <location>
        <begin position="858"/>
        <end position="870"/>
    </location>
</feature>
<feature type="compositionally biased region" description="Basic and acidic residues" evidence="1">
    <location>
        <begin position="597"/>
        <end position="622"/>
    </location>
</feature>
<feature type="region of interest" description="Disordered" evidence="1">
    <location>
        <begin position="771"/>
        <end position="870"/>
    </location>
</feature>
<comment type="caution">
    <text evidence="3">The sequence shown here is derived from an EMBL/GenBank/DDBJ whole genome shotgun (WGS) entry which is preliminary data.</text>
</comment>
<protein>
    <submittedName>
        <fullName evidence="3">Uncharacterized protein</fullName>
    </submittedName>
</protein>